<sequence>MAQPLILSIPPELRDVIYEKIFDICNSADSTPPLYQPEDVDENRDIRLPLVSANPSSSCVRSIDYLKAYPRYPLLPMLQINRQIRAEFKSFLNRRLKSTKPGRGMRYELDIAASYQKGDSNPVHQARIRPTWKVLPLPPEPPYNIIEELKINYRLVDYDVGINAETFSRPFRASKVLTTRVLCRLVRDFFCHGPQGLYDSRINAPPPRPSVEYGDIEISTSHPSRCSYRRCWPLVRQLTFNLKFDCSTRFKTELETILSWPDTSPGAVLLKENSLGNYRDRAIFTFKQKVAPRAIKTVECGTIAGQVGRIIATVDGDEIPGFRDALPRAMVGSCCEWEITKLEYGYDGRKYWEPREISRGKYLVWGHRPLASKRHTCCCERVTGPHLHH</sequence>
<evidence type="ECO:0000313" key="2">
    <source>
        <dbReference type="Proteomes" id="UP001375240"/>
    </source>
</evidence>
<gene>
    <name evidence="1" type="ORF">TWF696_004868</name>
</gene>
<comment type="caution">
    <text evidence="1">The sequence shown here is derived from an EMBL/GenBank/DDBJ whole genome shotgun (WGS) entry which is preliminary data.</text>
</comment>
<protein>
    <submittedName>
        <fullName evidence="1">Uncharacterized protein</fullName>
    </submittedName>
</protein>
<dbReference type="AlphaFoldDB" id="A0AAV9V0L1"/>
<evidence type="ECO:0000313" key="1">
    <source>
        <dbReference type="EMBL" id="KAK6352868.1"/>
    </source>
</evidence>
<organism evidence="1 2">
    <name type="scientific">Orbilia brochopaga</name>
    <dbReference type="NCBI Taxonomy" id="3140254"/>
    <lineage>
        <taxon>Eukaryota</taxon>
        <taxon>Fungi</taxon>
        <taxon>Dikarya</taxon>
        <taxon>Ascomycota</taxon>
        <taxon>Pezizomycotina</taxon>
        <taxon>Orbiliomycetes</taxon>
        <taxon>Orbiliales</taxon>
        <taxon>Orbiliaceae</taxon>
        <taxon>Orbilia</taxon>
    </lineage>
</organism>
<keyword evidence="2" id="KW-1185">Reference proteome</keyword>
<reference evidence="1 2" key="1">
    <citation type="submission" date="2019-10" db="EMBL/GenBank/DDBJ databases">
        <authorList>
            <person name="Palmer J.M."/>
        </authorList>
    </citation>
    <scope>NUCLEOTIDE SEQUENCE [LARGE SCALE GENOMIC DNA]</scope>
    <source>
        <strain evidence="1 2">TWF696</strain>
    </source>
</reference>
<dbReference type="EMBL" id="JAVHNQ010000003">
    <property type="protein sequence ID" value="KAK6352868.1"/>
    <property type="molecule type" value="Genomic_DNA"/>
</dbReference>
<proteinExistence type="predicted"/>
<name>A0AAV9V0L1_9PEZI</name>
<dbReference type="Proteomes" id="UP001375240">
    <property type="component" value="Unassembled WGS sequence"/>
</dbReference>
<accession>A0AAV9V0L1</accession>